<reference evidence="3 4" key="1">
    <citation type="journal article" date="2011" name="J. Bacteriol.">
        <title>The Draft Genome of Planococcus donghaensis MPA1U2 Reveals Nonsporulation Pathways Controlled by a Conserved Spo0A Regulon.</title>
        <authorList>
            <person name="Pearson M.D."/>
            <person name="Noller H.F."/>
        </authorList>
    </citation>
    <scope>NUCLEOTIDE SEQUENCE [LARGE SCALE GENOMIC DNA]</scope>
    <source>
        <strain evidence="3 4">MPA1U2</strain>
    </source>
</reference>
<dbReference type="Gene3D" id="3.30.9.10">
    <property type="entry name" value="D-Amino Acid Oxidase, subunit A, domain 2"/>
    <property type="match status" value="1"/>
</dbReference>
<dbReference type="InterPro" id="IPR006076">
    <property type="entry name" value="FAD-dep_OxRdtase"/>
</dbReference>
<comment type="caution">
    <text evidence="3">The sequence shown here is derived from an EMBL/GenBank/DDBJ whole genome shotgun (WGS) entry which is preliminary data.</text>
</comment>
<dbReference type="Gene3D" id="3.50.50.60">
    <property type="entry name" value="FAD/NAD(P)-binding domain"/>
    <property type="match status" value="1"/>
</dbReference>
<dbReference type="Proteomes" id="UP000003052">
    <property type="component" value="Unassembled WGS sequence"/>
</dbReference>
<dbReference type="AlphaFoldDB" id="E7RHX0"/>
<sequence>MEKYDVVIVGAGIIGCSIAYHLAEKGCSNVLVIDKGGIASDITGICPGGIRQQWGTEINCVMSRESAKFFRTINEHLHPEHEIKYREVGYLYTFHTDQVWQNSLENVKLQNSLGIPTEVLLPKEVARLIPNINQDSFIAASYCKTDGFVDDAYHVTQSFADAAKRKGVKFVTDEVEGIVVEGGKVVGVQTANKGTIQADKVVNAAGLGSKRLSETAGVELPITFEKRRILYTNRVEERVLEPLLVSFEKGFAAKQLTDGTIYCSYIGKDLQPPYSMFDFQAKAAEVGMELFPPMENVEFRTHVDGTYDSTPDHQAILGEVDELGDYYLAVGMSGHGFMMSPAIGDSVSSIVLGEKATIDVSSLNLRRFVQNKLILEPSVV</sequence>
<dbReference type="InterPro" id="IPR036188">
    <property type="entry name" value="FAD/NAD-bd_sf"/>
</dbReference>
<dbReference type="eggNOG" id="COG0665">
    <property type="taxonomic scope" value="Bacteria"/>
</dbReference>
<organism evidence="3 4">
    <name type="scientific">Planococcus donghaensis MPA1U2</name>
    <dbReference type="NCBI Taxonomy" id="933115"/>
    <lineage>
        <taxon>Bacteria</taxon>
        <taxon>Bacillati</taxon>
        <taxon>Bacillota</taxon>
        <taxon>Bacilli</taxon>
        <taxon>Bacillales</taxon>
        <taxon>Caryophanaceae</taxon>
        <taxon>Planococcus</taxon>
    </lineage>
</organism>
<dbReference type="PANTHER" id="PTHR13847">
    <property type="entry name" value="SARCOSINE DEHYDROGENASE-RELATED"/>
    <property type="match status" value="1"/>
</dbReference>
<name>E7RHX0_9BACL</name>
<dbReference type="RefSeq" id="WP_008431116.1">
    <property type="nucleotide sequence ID" value="NZ_AEPB01000033.1"/>
</dbReference>
<evidence type="ECO:0000259" key="2">
    <source>
        <dbReference type="Pfam" id="PF01266"/>
    </source>
</evidence>
<dbReference type="GO" id="GO:0005737">
    <property type="term" value="C:cytoplasm"/>
    <property type="evidence" value="ECO:0007669"/>
    <property type="project" value="TreeGrafter"/>
</dbReference>
<protein>
    <submittedName>
        <fullName evidence="3">FAD dependent oxidoreductase</fullName>
    </submittedName>
</protein>
<feature type="domain" description="FAD dependent oxidoreductase" evidence="2">
    <location>
        <begin position="5"/>
        <end position="347"/>
    </location>
</feature>
<evidence type="ECO:0000256" key="1">
    <source>
        <dbReference type="ARBA" id="ARBA00023002"/>
    </source>
</evidence>
<dbReference type="SUPFAM" id="SSF51905">
    <property type="entry name" value="FAD/NAD(P)-binding domain"/>
    <property type="match status" value="1"/>
</dbReference>
<dbReference type="Pfam" id="PF01266">
    <property type="entry name" value="DAO"/>
    <property type="match status" value="1"/>
</dbReference>
<accession>E7RHX0</accession>
<dbReference type="OrthoDB" id="9794226at2"/>
<keyword evidence="1" id="KW-0560">Oxidoreductase</keyword>
<evidence type="ECO:0000313" key="3">
    <source>
        <dbReference type="EMBL" id="EGA89400.1"/>
    </source>
</evidence>
<dbReference type="PROSITE" id="PS51257">
    <property type="entry name" value="PROKAR_LIPOPROTEIN"/>
    <property type="match status" value="1"/>
</dbReference>
<proteinExistence type="predicted"/>
<gene>
    <name evidence="3" type="ORF">GPDM_10390</name>
</gene>
<dbReference type="PANTHER" id="PTHR13847:SF287">
    <property type="entry name" value="FAD-DEPENDENT OXIDOREDUCTASE DOMAIN-CONTAINING PROTEIN 1"/>
    <property type="match status" value="1"/>
</dbReference>
<dbReference type="EMBL" id="AEPB01000033">
    <property type="protein sequence ID" value="EGA89400.1"/>
    <property type="molecule type" value="Genomic_DNA"/>
</dbReference>
<evidence type="ECO:0000313" key="4">
    <source>
        <dbReference type="Proteomes" id="UP000003052"/>
    </source>
</evidence>
<dbReference type="GO" id="GO:0016491">
    <property type="term" value="F:oxidoreductase activity"/>
    <property type="evidence" value="ECO:0007669"/>
    <property type="project" value="UniProtKB-KW"/>
</dbReference>